<reference evidence="1" key="1">
    <citation type="submission" date="2020-05" db="EMBL/GenBank/DDBJ databases">
        <title>WGS assembly of Panicum virgatum.</title>
        <authorList>
            <person name="Lovell J.T."/>
            <person name="Jenkins J."/>
            <person name="Shu S."/>
            <person name="Juenger T.E."/>
            <person name="Schmutz J."/>
        </authorList>
    </citation>
    <scope>NUCLEOTIDE SEQUENCE</scope>
    <source>
        <strain evidence="1">AP13</strain>
    </source>
</reference>
<dbReference type="PANTHER" id="PTHR24121:SF21">
    <property type="entry name" value="ANKYRIN REPEAT FAMILY PROTEIN"/>
    <property type="match status" value="1"/>
</dbReference>
<gene>
    <name evidence="1" type="ORF">PVAP13_7KG179100</name>
</gene>
<dbReference type="Pfam" id="PF12796">
    <property type="entry name" value="Ank_2"/>
    <property type="match status" value="1"/>
</dbReference>
<dbReference type="EMBL" id="CM029049">
    <property type="protein sequence ID" value="KAG2572438.1"/>
    <property type="molecule type" value="Genomic_DNA"/>
</dbReference>
<protein>
    <submittedName>
        <fullName evidence="1">Uncharacterized protein</fullName>
    </submittedName>
</protein>
<dbReference type="Pfam" id="PF00023">
    <property type="entry name" value="Ank"/>
    <property type="match status" value="1"/>
</dbReference>
<evidence type="ECO:0000313" key="1">
    <source>
        <dbReference type="EMBL" id="KAG2572438.1"/>
    </source>
</evidence>
<sequence length="166" mass="18401">MRQEDPEARRRLLQGVTPDGDSVLHVAARFGREDIVQYVYLGAEADLVGGAAVEYLTARNNRGDTVLHHAATEAMVRLLFSIGERLPAEQPWLMAELLRAANHGAETCLHEAVRRGRVDIVKVLAEKDDQVQDIVAAHWRSSGRRGRLAALPGRYLRLSGRVDCLS</sequence>
<dbReference type="InterPro" id="IPR036770">
    <property type="entry name" value="Ankyrin_rpt-contain_sf"/>
</dbReference>
<keyword evidence="2" id="KW-1185">Reference proteome</keyword>
<dbReference type="SUPFAM" id="SSF48403">
    <property type="entry name" value="Ankyrin repeat"/>
    <property type="match status" value="1"/>
</dbReference>
<dbReference type="Gene3D" id="1.25.40.20">
    <property type="entry name" value="Ankyrin repeat-containing domain"/>
    <property type="match status" value="1"/>
</dbReference>
<organism evidence="1 2">
    <name type="scientific">Panicum virgatum</name>
    <name type="common">Blackwell switchgrass</name>
    <dbReference type="NCBI Taxonomy" id="38727"/>
    <lineage>
        <taxon>Eukaryota</taxon>
        <taxon>Viridiplantae</taxon>
        <taxon>Streptophyta</taxon>
        <taxon>Embryophyta</taxon>
        <taxon>Tracheophyta</taxon>
        <taxon>Spermatophyta</taxon>
        <taxon>Magnoliopsida</taxon>
        <taxon>Liliopsida</taxon>
        <taxon>Poales</taxon>
        <taxon>Poaceae</taxon>
        <taxon>PACMAD clade</taxon>
        <taxon>Panicoideae</taxon>
        <taxon>Panicodae</taxon>
        <taxon>Paniceae</taxon>
        <taxon>Panicinae</taxon>
        <taxon>Panicum</taxon>
        <taxon>Panicum sect. Hiantes</taxon>
    </lineage>
</organism>
<proteinExistence type="predicted"/>
<dbReference type="SMART" id="SM00248">
    <property type="entry name" value="ANK"/>
    <property type="match status" value="3"/>
</dbReference>
<accession>A0A8T0QGY7</accession>
<dbReference type="Proteomes" id="UP000823388">
    <property type="component" value="Chromosome 7K"/>
</dbReference>
<evidence type="ECO:0000313" key="2">
    <source>
        <dbReference type="Proteomes" id="UP000823388"/>
    </source>
</evidence>
<name>A0A8T0QGY7_PANVG</name>
<dbReference type="AlphaFoldDB" id="A0A8T0QGY7"/>
<dbReference type="PANTHER" id="PTHR24121">
    <property type="entry name" value="NO MECHANORECEPTOR POTENTIAL C, ISOFORM D-RELATED"/>
    <property type="match status" value="1"/>
</dbReference>
<dbReference type="InterPro" id="IPR002110">
    <property type="entry name" value="Ankyrin_rpt"/>
</dbReference>
<comment type="caution">
    <text evidence="1">The sequence shown here is derived from an EMBL/GenBank/DDBJ whole genome shotgun (WGS) entry which is preliminary data.</text>
</comment>